<protein>
    <recommendedName>
        <fullName evidence="2">sterol 3beta-glucosyltransferase</fullName>
        <ecNumber evidence="2">2.4.1.173</ecNumber>
    </recommendedName>
</protein>
<name>A0AAD3T1L6_NEPGR</name>
<dbReference type="AlphaFoldDB" id="A0AAD3T1L6"/>
<evidence type="ECO:0000256" key="4">
    <source>
        <dbReference type="ARBA" id="ARBA00022676"/>
    </source>
</evidence>
<comment type="similarity">
    <text evidence="1">Belongs to the glycosyltransferase 28 family.</text>
</comment>
<dbReference type="FunFam" id="3.40.50.2000:FF:000030">
    <property type="entry name" value="Sterol 3-beta-glucosyltransferase UGT80A2"/>
    <property type="match status" value="1"/>
</dbReference>
<reference evidence="14" key="1">
    <citation type="submission" date="2023-05" db="EMBL/GenBank/DDBJ databases">
        <title>Nepenthes gracilis genome sequencing.</title>
        <authorList>
            <person name="Fukushima K."/>
        </authorList>
    </citation>
    <scope>NUCLEOTIDE SEQUENCE</scope>
    <source>
        <strain evidence="14">SING2019-196</strain>
    </source>
</reference>
<keyword evidence="7" id="KW-0756">Sterol biosynthesis</keyword>
<sequence>MEESPSENSLSSSKILDEVQILREIQGASGGDGELDRKDGGGSSGRSSAGRSISRVNTMPSAKRNWDKLDLNCSPLSLERAKTERQTHTNILASEAAQIFDSTIPVQQKLKLLNRIATVKDDGTVEFEVAGGIEPQDFGVGSEEVHTESVANELDIVDLPYIPPLQIVMLIVGTQGDVQPFVAIGKKLQDYGHRVRLATHANFKDFVLTSGLEFFPLGGDPKVLAGYMVKNKGFLPSGPSEIPIQRNQIKEIIYSLLPACREPDVDSGVPFKADAIIANPPAYGHTHVAEALKVPLHIFFTMPWTPTIEFPHPLSRVKQHAGYRLSYQIVDSLIWLGIRDMINDVRKKKLKLRPVTYLSGSQGSDSDIPYGYIWSPHLVPKPKDWGPKIDVVGFCFLDLASNYEPPQPLVEWLEAGEKPIYIGFGSLPVQEPEKMTEIIVKALEETGQRGIINKGWGGLGNLAEPKDFVYLIDSCPHDWLFPRCAAVVHHGGAGTTAAGLRAACPTTIVPFFGDQLFWGERVHTRGVGPPPIPVDGFSLPKLVDAIKFMLEPKVKEQAVEIAKAMENEDGVTGAVKAFFKHLPCRKVDIEEFPATSKLFSISRCFGCS</sequence>
<dbReference type="PANTHER" id="PTHR48050:SF13">
    <property type="entry name" value="STEROL 3-BETA-GLUCOSYLTRANSFERASE UGT80A2"/>
    <property type="match status" value="1"/>
</dbReference>
<evidence type="ECO:0000259" key="12">
    <source>
        <dbReference type="Pfam" id="PF03033"/>
    </source>
</evidence>
<keyword evidence="8" id="KW-0443">Lipid metabolism</keyword>
<feature type="compositionally biased region" description="Low complexity" evidence="11">
    <location>
        <begin position="45"/>
        <end position="55"/>
    </location>
</feature>
<keyword evidence="3" id="KW-0444">Lipid biosynthesis</keyword>
<keyword evidence="9" id="KW-1207">Sterol metabolism</keyword>
<dbReference type="Pfam" id="PF06722">
    <property type="entry name" value="EryCIII-like_C"/>
    <property type="match status" value="1"/>
</dbReference>
<dbReference type="GO" id="GO:0005975">
    <property type="term" value="P:carbohydrate metabolic process"/>
    <property type="evidence" value="ECO:0007669"/>
    <property type="project" value="InterPro"/>
</dbReference>
<keyword evidence="15" id="KW-1185">Reference proteome</keyword>
<dbReference type="Pfam" id="PF03033">
    <property type="entry name" value="Glyco_transf_28"/>
    <property type="match status" value="1"/>
</dbReference>
<dbReference type="InterPro" id="IPR004276">
    <property type="entry name" value="GlycoTrans_28_N"/>
</dbReference>
<evidence type="ECO:0000313" key="15">
    <source>
        <dbReference type="Proteomes" id="UP001279734"/>
    </source>
</evidence>
<dbReference type="Proteomes" id="UP001279734">
    <property type="component" value="Unassembled WGS sequence"/>
</dbReference>
<evidence type="ECO:0000256" key="5">
    <source>
        <dbReference type="ARBA" id="ARBA00022679"/>
    </source>
</evidence>
<evidence type="ECO:0000256" key="3">
    <source>
        <dbReference type="ARBA" id="ARBA00022516"/>
    </source>
</evidence>
<evidence type="ECO:0000256" key="6">
    <source>
        <dbReference type="ARBA" id="ARBA00022955"/>
    </source>
</evidence>
<dbReference type="InterPro" id="IPR050426">
    <property type="entry name" value="Glycosyltransferase_28"/>
</dbReference>
<evidence type="ECO:0000256" key="9">
    <source>
        <dbReference type="ARBA" id="ARBA00023166"/>
    </source>
</evidence>
<gene>
    <name evidence="14" type="ORF">Nepgr_022258</name>
</gene>
<organism evidence="14 15">
    <name type="scientific">Nepenthes gracilis</name>
    <name type="common">Slender pitcher plant</name>
    <dbReference type="NCBI Taxonomy" id="150966"/>
    <lineage>
        <taxon>Eukaryota</taxon>
        <taxon>Viridiplantae</taxon>
        <taxon>Streptophyta</taxon>
        <taxon>Embryophyta</taxon>
        <taxon>Tracheophyta</taxon>
        <taxon>Spermatophyta</taxon>
        <taxon>Magnoliopsida</taxon>
        <taxon>eudicotyledons</taxon>
        <taxon>Gunneridae</taxon>
        <taxon>Pentapetalae</taxon>
        <taxon>Caryophyllales</taxon>
        <taxon>Nepenthaceae</taxon>
        <taxon>Nepenthes</taxon>
    </lineage>
</organism>
<dbReference type="Gene3D" id="3.40.50.2000">
    <property type="entry name" value="Glycogen Phosphorylase B"/>
    <property type="match status" value="2"/>
</dbReference>
<dbReference type="GO" id="GO:0009791">
    <property type="term" value="P:post-embryonic development"/>
    <property type="evidence" value="ECO:0007669"/>
    <property type="project" value="UniProtKB-ARBA"/>
</dbReference>
<feature type="region of interest" description="Disordered" evidence="11">
    <location>
        <begin position="26"/>
        <end position="59"/>
    </location>
</feature>
<dbReference type="FunFam" id="3.40.50.2000:FF:000009">
    <property type="entry name" value="Sterol 3-beta-glucosyltransferase UGT80A2"/>
    <property type="match status" value="1"/>
</dbReference>
<keyword evidence="6" id="KW-0752">Steroid biosynthesis</keyword>
<dbReference type="CDD" id="cd03784">
    <property type="entry name" value="GT1_Gtf-like"/>
    <property type="match status" value="1"/>
</dbReference>
<evidence type="ECO:0000313" key="14">
    <source>
        <dbReference type="EMBL" id="GMH20417.1"/>
    </source>
</evidence>
<dbReference type="InterPro" id="IPR010610">
    <property type="entry name" value="EryCIII-like_C"/>
</dbReference>
<feature type="domain" description="Erythromycin biosynthesis protein CIII-like C-terminal" evidence="13">
    <location>
        <begin position="467"/>
        <end position="566"/>
    </location>
</feature>
<keyword evidence="4" id="KW-0328">Glycosyltransferase</keyword>
<dbReference type="EC" id="2.4.1.173" evidence="2"/>
<evidence type="ECO:0000256" key="7">
    <source>
        <dbReference type="ARBA" id="ARBA00023011"/>
    </source>
</evidence>
<accession>A0AAD3T1L6</accession>
<comment type="caution">
    <text evidence="14">The sequence shown here is derived from an EMBL/GenBank/DDBJ whole genome shotgun (WGS) entry which is preliminary data.</text>
</comment>
<evidence type="ECO:0000256" key="8">
    <source>
        <dbReference type="ARBA" id="ARBA00023098"/>
    </source>
</evidence>
<evidence type="ECO:0000259" key="13">
    <source>
        <dbReference type="Pfam" id="PF06722"/>
    </source>
</evidence>
<proteinExistence type="inferred from homology"/>
<dbReference type="InterPro" id="IPR002213">
    <property type="entry name" value="UDP_glucos_trans"/>
</dbReference>
<feature type="domain" description="Glycosyltransferase family 28 N-terminal" evidence="12">
    <location>
        <begin position="167"/>
        <end position="308"/>
    </location>
</feature>
<dbReference type="GO" id="GO:0010154">
    <property type="term" value="P:fruit development"/>
    <property type="evidence" value="ECO:0007669"/>
    <property type="project" value="UniProtKB-ARBA"/>
</dbReference>
<evidence type="ECO:0000256" key="1">
    <source>
        <dbReference type="ARBA" id="ARBA00006962"/>
    </source>
</evidence>
<dbReference type="PANTHER" id="PTHR48050">
    <property type="entry name" value="STEROL 3-BETA-GLUCOSYLTRANSFERASE"/>
    <property type="match status" value="1"/>
</dbReference>
<dbReference type="GO" id="GO:0016906">
    <property type="term" value="F:sterol 3-beta-glucosyltransferase activity"/>
    <property type="evidence" value="ECO:0007669"/>
    <property type="project" value="UniProtKB-EC"/>
</dbReference>
<evidence type="ECO:0000256" key="11">
    <source>
        <dbReference type="SAM" id="MobiDB-lite"/>
    </source>
</evidence>
<keyword evidence="10" id="KW-0753">Steroid metabolism</keyword>
<keyword evidence="5" id="KW-0808">Transferase</keyword>
<evidence type="ECO:0000256" key="2">
    <source>
        <dbReference type="ARBA" id="ARBA00012650"/>
    </source>
</evidence>
<evidence type="ECO:0000256" key="10">
    <source>
        <dbReference type="ARBA" id="ARBA00023221"/>
    </source>
</evidence>
<dbReference type="GO" id="GO:0016126">
    <property type="term" value="P:sterol biosynthetic process"/>
    <property type="evidence" value="ECO:0007669"/>
    <property type="project" value="UniProtKB-KW"/>
</dbReference>
<dbReference type="SUPFAM" id="SSF53756">
    <property type="entry name" value="UDP-Glycosyltransferase/glycogen phosphorylase"/>
    <property type="match status" value="1"/>
</dbReference>
<dbReference type="EMBL" id="BSYO01000022">
    <property type="protein sequence ID" value="GMH20417.1"/>
    <property type="molecule type" value="Genomic_DNA"/>
</dbReference>